<feature type="domain" description="DUF2147" evidence="2">
    <location>
        <begin position="25"/>
        <end position="115"/>
    </location>
</feature>
<dbReference type="Proteomes" id="UP000244929">
    <property type="component" value="Chromosome"/>
</dbReference>
<feature type="signal peptide" evidence="1">
    <location>
        <begin position="1"/>
        <end position="18"/>
    </location>
</feature>
<dbReference type="KEGG" id="falb:HYN59_15140"/>
<dbReference type="EMBL" id="CP029186">
    <property type="protein sequence ID" value="AWH86361.1"/>
    <property type="molecule type" value="Genomic_DNA"/>
</dbReference>
<evidence type="ECO:0000313" key="3">
    <source>
        <dbReference type="EMBL" id="AWH86361.1"/>
    </source>
</evidence>
<organism evidence="3 4">
    <name type="scientific">Flavobacterium album</name>
    <dbReference type="NCBI Taxonomy" id="2175091"/>
    <lineage>
        <taxon>Bacteria</taxon>
        <taxon>Pseudomonadati</taxon>
        <taxon>Bacteroidota</taxon>
        <taxon>Flavobacteriia</taxon>
        <taxon>Flavobacteriales</taxon>
        <taxon>Flavobacteriaceae</taxon>
        <taxon>Flavobacterium</taxon>
    </lineage>
</organism>
<dbReference type="Pfam" id="PF09917">
    <property type="entry name" value="DUF2147"/>
    <property type="match status" value="1"/>
</dbReference>
<name>A0A2S1R1E6_9FLAO</name>
<dbReference type="InterPro" id="IPR019223">
    <property type="entry name" value="DUF2147"/>
</dbReference>
<feature type="chain" id="PRO_5015690013" description="DUF2147 domain-containing protein" evidence="1">
    <location>
        <begin position="19"/>
        <end position="118"/>
    </location>
</feature>
<protein>
    <recommendedName>
        <fullName evidence="2">DUF2147 domain-containing protein</fullName>
    </recommendedName>
</protein>
<keyword evidence="4" id="KW-1185">Reference proteome</keyword>
<keyword evidence="1" id="KW-0732">Signal</keyword>
<reference evidence="3 4" key="1">
    <citation type="submission" date="2018-04" db="EMBL/GenBank/DDBJ databases">
        <title>Genome sequencing of Flavobacterium sp. HYN0059.</title>
        <authorList>
            <person name="Yi H."/>
            <person name="Baek C."/>
        </authorList>
    </citation>
    <scope>NUCLEOTIDE SEQUENCE [LARGE SCALE GENOMIC DNA]</scope>
    <source>
        <strain evidence="3 4">HYN0059</strain>
    </source>
</reference>
<evidence type="ECO:0000313" key="4">
    <source>
        <dbReference type="Proteomes" id="UP000244929"/>
    </source>
</evidence>
<dbReference type="OrthoDB" id="670849at2"/>
<sequence>MIFLLSLFTLLQFNTVIAIDNDLSGKWINEDKTRVLEFTQNSGIYEAIILKAEDNSLIGKKQITGLKKVGTSYKGTLHVIKKNKEMDCTVTIKNTNTIEIKGSYGPVSKSQKWHRQKQ</sequence>
<evidence type="ECO:0000256" key="1">
    <source>
        <dbReference type="SAM" id="SignalP"/>
    </source>
</evidence>
<accession>A0A2S1R1E6</accession>
<dbReference type="RefSeq" id="WP_108779084.1">
    <property type="nucleotide sequence ID" value="NZ_CP029186.1"/>
</dbReference>
<gene>
    <name evidence="3" type="ORF">HYN59_15140</name>
</gene>
<proteinExistence type="predicted"/>
<dbReference type="Gene3D" id="2.40.128.520">
    <property type="match status" value="1"/>
</dbReference>
<dbReference type="AlphaFoldDB" id="A0A2S1R1E6"/>
<evidence type="ECO:0000259" key="2">
    <source>
        <dbReference type="Pfam" id="PF09917"/>
    </source>
</evidence>